<comment type="similarity">
    <text evidence="1 3">Belongs to the thiolase-like superfamily. Beta-ketoacyl-ACP synthases family.</text>
</comment>
<dbReference type="SUPFAM" id="SSF53901">
    <property type="entry name" value="Thiolase-like"/>
    <property type="match status" value="1"/>
</dbReference>
<dbReference type="InterPro" id="IPR016039">
    <property type="entry name" value="Thiolase-like"/>
</dbReference>
<dbReference type="PANTHER" id="PTHR11712:SF336">
    <property type="entry name" value="3-OXOACYL-[ACYL-CARRIER-PROTEIN] SYNTHASE, MITOCHONDRIAL"/>
    <property type="match status" value="1"/>
</dbReference>
<evidence type="ECO:0000256" key="3">
    <source>
        <dbReference type="RuleBase" id="RU003694"/>
    </source>
</evidence>
<dbReference type="AlphaFoldDB" id="A0A370QKD2"/>
<keyword evidence="6" id="KW-1185">Reference proteome</keyword>
<evidence type="ECO:0000313" key="5">
    <source>
        <dbReference type="EMBL" id="RDK88789.1"/>
    </source>
</evidence>
<accession>A0A370QKD2</accession>
<dbReference type="InterPro" id="IPR014030">
    <property type="entry name" value="Ketoacyl_synth_N"/>
</dbReference>
<comment type="caution">
    <text evidence="5">The sequence shown here is derived from an EMBL/GenBank/DDBJ whole genome shotgun (WGS) entry which is preliminary data.</text>
</comment>
<dbReference type="PROSITE" id="PS52004">
    <property type="entry name" value="KS3_2"/>
    <property type="match status" value="1"/>
</dbReference>
<dbReference type="Gene3D" id="3.40.47.10">
    <property type="match status" value="1"/>
</dbReference>
<feature type="domain" description="Ketosynthase family 3 (KS3)" evidence="4">
    <location>
        <begin position="1"/>
        <end position="353"/>
    </location>
</feature>
<gene>
    <name evidence="5" type="ORF">C8D94_101666</name>
</gene>
<dbReference type="InterPro" id="IPR020841">
    <property type="entry name" value="PKS_Beta-ketoAc_synthase_dom"/>
</dbReference>
<dbReference type="GO" id="GO:0005829">
    <property type="term" value="C:cytosol"/>
    <property type="evidence" value="ECO:0007669"/>
    <property type="project" value="TreeGrafter"/>
</dbReference>
<dbReference type="Pfam" id="PF02801">
    <property type="entry name" value="Ketoacyl-synt_C"/>
    <property type="match status" value="1"/>
</dbReference>
<dbReference type="EMBL" id="QRAO01000001">
    <property type="protein sequence ID" value="RDK88789.1"/>
    <property type="molecule type" value="Genomic_DNA"/>
</dbReference>
<dbReference type="GO" id="GO:0004315">
    <property type="term" value="F:3-oxoacyl-[acyl-carrier-protein] synthase activity"/>
    <property type="evidence" value="ECO:0007669"/>
    <property type="project" value="TreeGrafter"/>
</dbReference>
<evidence type="ECO:0000256" key="1">
    <source>
        <dbReference type="ARBA" id="ARBA00008467"/>
    </source>
</evidence>
<evidence type="ECO:0000256" key="2">
    <source>
        <dbReference type="ARBA" id="ARBA00022679"/>
    </source>
</evidence>
<sequence length="354" mass="38456">MEGTPLFSDFEASRVSKISTEIETELQQLQQHNDRYKNLDRSVLLAILAAQRCVGRTTFQPEQFGVNIGSSRGATSLFEQYHSYFQQYGKVSPFTSPTTTLGNISSWVAQDLGAEGIQIDHSVTCSTAMHAMLNGIAWLQAGMANTFLAGGSEAAITPFTLAQMKALKLYTTSSNKFACESMRFQKGKNTMVLGEGAAVVLLEKGISERTQAVIAGYGFASETLEHNSSISENAVCFQKSMRRALANAKVQTVDAVVMHAPGTVKGDVAEKKAIDIVFGKQLPLLTSNKWLVGHTFATSGMLSVEMAILMLQKNKFIENPFYANARHLPEELKTVLVNAVGFGGNAVSIILRKP</sequence>
<evidence type="ECO:0000313" key="6">
    <source>
        <dbReference type="Proteomes" id="UP000255317"/>
    </source>
</evidence>
<protein>
    <submittedName>
        <fullName evidence="5">3-oxoacyl-(Acyl-carrier-protein) synthase</fullName>
    </submittedName>
</protein>
<organism evidence="5 6">
    <name type="scientific">Marinirhabdus gelatinilytica</name>
    <dbReference type="NCBI Taxonomy" id="1703343"/>
    <lineage>
        <taxon>Bacteria</taxon>
        <taxon>Pseudomonadati</taxon>
        <taxon>Bacteroidota</taxon>
        <taxon>Flavobacteriia</taxon>
        <taxon>Flavobacteriales</taxon>
        <taxon>Flavobacteriaceae</taxon>
    </lineage>
</organism>
<name>A0A370QKD2_9FLAO</name>
<evidence type="ECO:0000259" key="4">
    <source>
        <dbReference type="PROSITE" id="PS52004"/>
    </source>
</evidence>
<dbReference type="InterPro" id="IPR000794">
    <property type="entry name" value="Beta-ketoacyl_synthase"/>
</dbReference>
<dbReference type="Proteomes" id="UP000255317">
    <property type="component" value="Unassembled WGS sequence"/>
</dbReference>
<keyword evidence="2 3" id="KW-0808">Transferase</keyword>
<dbReference type="InterPro" id="IPR014031">
    <property type="entry name" value="Ketoacyl_synth_C"/>
</dbReference>
<dbReference type="GO" id="GO:0006633">
    <property type="term" value="P:fatty acid biosynthetic process"/>
    <property type="evidence" value="ECO:0007669"/>
    <property type="project" value="TreeGrafter"/>
</dbReference>
<proteinExistence type="inferred from homology"/>
<reference evidence="5 6" key="1">
    <citation type="submission" date="2018-07" db="EMBL/GenBank/DDBJ databases">
        <title>Genomic Encyclopedia of Type Strains, Phase IV (KMG-IV): sequencing the most valuable type-strain genomes for metagenomic binning, comparative biology and taxonomic classification.</title>
        <authorList>
            <person name="Goeker M."/>
        </authorList>
    </citation>
    <scope>NUCLEOTIDE SEQUENCE [LARGE SCALE GENOMIC DNA]</scope>
    <source>
        <strain evidence="5 6">DSM 101478</strain>
    </source>
</reference>
<dbReference type="PANTHER" id="PTHR11712">
    <property type="entry name" value="POLYKETIDE SYNTHASE-RELATED"/>
    <property type="match status" value="1"/>
</dbReference>
<dbReference type="Pfam" id="PF00109">
    <property type="entry name" value="ketoacyl-synt"/>
    <property type="match status" value="1"/>
</dbReference>